<feature type="region of interest" description="Disordered" evidence="1">
    <location>
        <begin position="776"/>
        <end position="803"/>
    </location>
</feature>
<dbReference type="AlphaFoldDB" id="A0AAE1IJ66"/>
<proteinExistence type="predicted"/>
<dbReference type="EMBL" id="JAWRVG010000006">
    <property type="protein sequence ID" value="KAK4081714.1"/>
    <property type="molecule type" value="Genomic_DNA"/>
</dbReference>
<accession>A0AAE1IJ66</accession>
<dbReference type="GeneID" id="87916543"/>
<evidence type="ECO:0000313" key="2">
    <source>
        <dbReference type="EMBL" id="KAK4081714.1"/>
    </source>
</evidence>
<dbReference type="RefSeq" id="XP_062758667.1">
    <property type="nucleotide sequence ID" value="XM_062896638.1"/>
</dbReference>
<organism evidence="2 3">
    <name type="scientific">Trichoderma aggressivum f. europaeum</name>
    <dbReference type="NCBI Taxonomy" id="173218"/>
    <lineage>
        <taxon>Eukaryota</taxon>
        <taxon>Fungi</taxon>
        <taxon>Dikarya</taxon>
        <taxon>Ascomycota</taxon>
        <taxon>Pezizomycotina</taxon>
        <taxon>Sordariomycetes</taxon>
        <taxon>Hypocreomycetidae</taxon>
        <taxon>Hypocreales</taxon>
        <taxon>Hypocreaceae</taxon>
        <taxon>Trichoderma</taxon>
    </lineage>
</organism>
<protein>
    <submittedName>
        <fullName evidence="2">Uncharacterized protein</fullName>
    </submittedName>
</protein>
<evidence type="ECO:0000313" key="3">
    <source>
        <dbReference type="Proteomes" id="UP001273209"/>
    </source>
</evidence>
<feature type="region of interest" description="Disordered" evidence="1">
    <location>
        <begin position="1"/>
        <end position="56"/>
    </location>
</feature>
<name>A0AAE1IJ66_9HYPO</name>
<evidence type="ECO:0000256" key="1">
    <source>
        <dbReference type="SAM" id="MobiDB-lite"/>
    </source>
</evidence>
<comment type="caution">
    <text evidence="2">The sequence shown here is derived from an EMBL/GenBank/DDBJ whole genome shotgun (WGS) entry which is preliminary data.</text>
</comment>
<feature type="compositionally biased region" description="Polar residues" evidence="1">
    <location>
        <begin position="37"/>
        <end position="46"/>
    </location>
</feature>
<dbReference type="Proteomes" id="UP001273209">
    <property type="component" value="Unassembled WGS sequence"/>
</dbReference>
<sequence>MANLKSFAQAVTPMDDPTSTKKRNRNTFEQDDDGDSNNDPNANGPPTTKPKHQGCSFCTHDPQGRQMAQVRACNYQRLANGDIIECENCADYRSAHPEKDHKCDPLEPLPKDNGKVWRRYGVHDPPTYPTKACDQCIKSGKPNQCNVDSILNYACTATKACKDGHCTINGRKLEKPPKSHVLGKPPWTRTECQCCEQMTKRGIATIGCSWLEDRRHREQHCWNCRVRNLACLNGGSLIAEPRVLTLPKTWNVSPAHEFGFVDCRRKDTDRRMCRRCLKDKRCHCHADAGSYRHACNRCAQLGLDCIDSDNDACYPIFDLARVGIGLHLPFVQCSCCIKKGRNCDLQRPCDSCVEHGDECDAFKGDTAKYCINGRLHPRPGPLYYLALGYGARGVNDVKDGSAVEHWVGPLTSIYGMIPERQNRQLVASFAADLREKLFAYGKPPHGVLAQDGVVFGPTSRITKEDIAAWINSQFRQLHPIRDYPGYPDYIKAASNFVQNLRSGMPRHLLVEQFPSNEPKSFTRGPDHGECCLVDVAGNVGAHGLAVAALNLISPGSGPAQAPNPLNDDAMTCIPMPMDIDDDNTNDAMGYIYANGNQNQSQDQNIVNQGARALSVDNSQWFNPHFDFTTAAPPDQATPVVNFNSDLPVNMDLDFGQNIYPSPCAPAASLNPYQMAGASSDFNADFDNYLNLNSHHYPVEDPDLGFLASLELDPPGFLVDEQDRDANIDPRLRTEYVDFNPLPVRATNVDTDLNKDSMSRDIALFMSILDEEASSTPLLFQGIPQPEEAAPADDNLPGSNEAEP</sequence>
<reference evidence="2" key="1">
    <citation type="submission" date="2023-11" db="EMBL/GenBank/DDBJ databases">
        <title>The genome sequences of three competitors of mushroom-forming fungi.</title>
        <authorList>
            <person name="Beijen E."/>
            <person name="Ohm R.A."/>
        </authorList>
    </citation>
    <scope>NUCLEOTIDE SEQUENCE</scope>
    <source>
        <strain evidence="2">CBS 100526</strain>
    </source>
</reference>
<gene>
    <name evidence="2" type="ORF">Triagg1_2455</name>
</gene>
<keyword evidence="3" id="KW-1185">Reference proteome</keyword>